<dbReference type="Gene3D" id="3.40.50.1010">
    <property type="entry name" value="5'-nuclease"/>
    <property type="match status" value="1"/>
</dbReference>
<dbReference type="InterPro" id="IPR022907">
    <property type="entry name" value="VapC_family"/>
</dbReference>
<dbReference type="InterPro" id="IPR002716">
    <property type="entry name" value="PIN_dom"/>
</dbReference>
<accession>A0A290MLN3</accession>
<keyword evidence="2 5" id="KW-0540">Nuclease</keyword>
<dbReference type="Proteomes" id="UP000217311">
    <property type="component" value="Chromosome"/>
</dbReference>
<feature type="binding site" evidence="5">
    <location>
        <position position="102"/>
    </location>
    <ligand>
        <name>Mg(2+)</name>
        <dbReference type="ChEBI" id="CHEBI:18420"/>
    </ligand>
</feature>
<protein>
    <recommendedName>
        <fullName evidence="5">Ribonuclease VapC</fullName>
        <shortName evidence="5">RNase VapC</shortName>
        <ecNumber evidence="5">3.1.-.-</ecNumber>
    </recommendedName>
    <alternativeName>
        <fullName evidence="5">Toxin VapC</fullName>
    </alternativeName>
</protein>
<feature type="binding site" evidence="5">
    <location>
        <position position="4"/>
    </location>
    <ligand>
        <name>Mg(2+)</name>
        <dbReference type="ChEBI" id="CHEBI:18420"/>
    </ligand>
</feature>
<evidence type="ECO:0000256" key="2">
    <source>
        <dbReference type="ARBA" id="ARBA00022722"/>
    </source>
</evidence>
<dbReference type="EC" id="3.1.-.-" evidence="5"/>
<keyword evidence="5" id="KW-0460">Magnesium</keyword>
<dbReference type="GO" id="GO:0004540">
    <property type="term" value="F:RNA nuclease activity"/>
    <property type="evidence" value="ECO:0007669"/>
    <property type="project" value="InterPro"/>
</dbReference>
<evidence type="ECO:0000259" key="6">
    <source>
        <dbReference type="Pfam" id="PF01850"/>
    </source>
</evidence>
<evidence type="ECO:0000256" key="3">
    <source>
        <dbReference type="ARBA" id="ARBA00022723"/>
    </source>
</evidence>
<proteinExistence type="inferred from homology"/>
<dbReference type="GO" id="GO:0000287">
    <property type="term" value="F:magnesium ion binding"/>
    <property type="evidence" value="ECO:0007669"/>
    <property type="project" value="UniProtKB-UniRule"/>
</dbReference>
<evidence type="ECO:0000256" key="4">
    <source>
        <dbReference type="ARBA" id="ARBA00022801"/>
    </source>
</evidence>
<keyword evidence="5" id="KW-0800">Toxin</keyword>
<keyword evidence="3 5" id="KW-0479">Metal-binding</keyword>
<gene>
    <name evidence="5" type="primary">vapC</name>
    <name evidence="7" type="ORF">CA606_11905</name>
</gene>
<dbReference type="SUPFAM" id="SSF88723">
    <property type="entry name" value="PIN domain-like"/>
    <property type="match status" value="1"/>
</dbReference>
<keyword evidence="1 5" id="KW-1277">Toxin-antitoxin system</keyword>
<evidence type="ECO:0000313" key="8">
    <source>
        <dbReference type="Proteomes" id="UP000217311"/>
    </source>
</evidence>
<sequence>MFVDASAWTAMLLEEPEAETFRVKLADAPVVLTSAVAAWETVRAVSRETGRDLSAASRRFDSLRTAFDTSLVAIGEAEYALALDAHARFGKGVHPARLNMGDCFSYACAKVHGVPLLYKGEDFALTDIEVA</sequence>
<keyword evidence="4 5" id="KW-0378">Hydrolase</keyword>
<comment type="cofactor">
    <cofactor evidence="5">
        <name>Mg(2+)</name>
        <dbReference type="ChEBI" id="CHEBI:18420"/>
    </cofactor>
</comment>
<dbReference type="CDD" id="cd09871">
    <property type="entry name" value="PIN_MtVapC28-VapC30-like"/>
    <property type="match status" value="1"/>
</dbReference>
<dbReference type="Pfam" id="PF01850">
    <property type="entry name" value="PIN"/>
    <property type="match status" value="1"/>
</dbReference>
<dbReference type="GO" id="GO:0090729">
    <property type="term" value="F:toxin activity"/>
    <property type="evidence" value="ECO:0007669"/>
    <property type="project" value="UniProtKB-KW"/>
</dbReference>
<evidence type="ECO:0000256" key="1">
    <source>
        <dbReference type="ARBA" id="ARBA00022649"/>
    </source>
</evidence>
<name>A0A290MLN3_CAUVI</name>
<dbReference type="EMBL" id="CP023315">
    <property type="protein sequence ID" value="ATC32977.1"/>
    <property type="molecule type" value="Genomic_DNA"/>
</dbReference>
<organism evidence="7 8">
    <name type="scientific">Caulobacter vibrioides</name>
    <name type="common">Caulobacter crescentus</name>
    <dbReference type="NCBI Taxonomy" id="155892"/>
    <lineage>
        <taxon>Bacteria</taxon>
        <taxon>Pseudomonadati</taxon>
        <taxon>Pseudomonadota</taxon>
        <taxon>Alphaproteobacteria</taxon>
        <taxon>Caulobacterales</taxon>
        <taxon>Caulobacteraceae</taxon>
        <taxon>Caulobacter</taxon>
    </lineage>
</organism>
<dbReference type="RefSeq" id="WP_096052370.1">
    <property type="nucleotide sequence ID" value="NZ_CP023315.3"/>
</dbReference>
<reference evidence="8" key="1">
    <citation type="submission" date="2017-09" db="EMBL/GenBank/DDBJ databases">
        <title>Genome evolution observed in wild isolates of Caulobacter crescentus.</title>
        <authorList>
            <person name="Ely B."/>
            <person name="Wilson K."/>
            <person name="Scott D."/>
        </authorList>
    </citation>
    <scope>NUCLEOTIDE SEQUENCE [LARGE SCALE GENOMIC DNA]</scope>
    <source>
        <strain evidence="8">CB13b1a</strain>
    </source>
</reference>
<dbReference type="GO" id="GO:0016787">
    <property type="term" value="F:hydrolase activity"/>
    <property type="evidence" value="ECO:0007669"/>
    <property type="project" value="UniProtKB-KW"/>
</dbReference>
<evidence type="ECO:0000313" key="7">
    <source>
        <dbReference type="EMBL" id="ATC32977.1"/>
    </source>
</evidence>
<dbReference type="HAMAP" id="MF_00265">
    <property type="entry name" value="VapC_Nob1"/>
    <property type="match status" value="1"/>
</dbReference>
<evidence type="ECO:0000256" key="5">
    <source>
        <dbReference type="HAMAP-Rule" id="MF_00265"/>
    </source>
</evidence>
<dbReference type="AlphaFoldDB" id="A0A290MLN3"/>
<dbReference type="InterPro" id="IPR029060">
    <property type="entry name" value="PIN-like_dom_sf"/>
</dbReference>
<feature type="domain" description="PIN" evidence="6">
    <location>
        <begin position="1"/>
        <end position="127"/>
    </location>
</feature>
<comment type="similarity">
    <text evidence="5">Belongs to the PINc/VapC protein family.</text>
</comment>
<comment type="function">
    <text evidence="5">Toxic component of a toxin-antitoxin (TA) system. An RNase.</text>
</comment>